<feature type="region of interest" description="Disordered" evidence="1">
    <location>
        <begin position="1"/>
        <end position="30"/>
    </location>
</feature>
<feature type="region of interest" description="Disordered" evidence="1">
    <location>
        <begin position="253"/>
        <end position="340"/>
    </location>
</feature>
<protein>
    <submittedName>
        <fullName evidence="2">Uncharacterized protein</fullName>
    </submittedName>
</protein>
<feature type="compositionally biased region" description="Polar residues" evidence="1">
    <location>
        <begin position="315"/>
        <end position="327"/>
    </location>
</feature>
<dbReference type="EMBL" id="MNAD01001599">
    <property type="protein sequence ID" value="OJT03759.1"/>
    <property type="molecule type" value="Genomic_DNA"/>
</dbReference>
<reference evidence="2 3" key="1">
    <citation type="submission" date="2016-10" db="EMBL/GenBank/DDBJ databases">
        <title>Genome sequence of the basidiomycete white-rot fungus Trametes pubescens.</title>
        <authorList>
            <person name="Makela M.R."/>
            <person name="Granchi Z."/>
            <person name="Peng M."/>
            <person name="De Vries R.P."/>
            <person name="Grigoriev I."/>
            <person name="Riley R."/>
            <person name="Hilden K."/>
        </authorList>
    </citation>
    <scope>NUCLEOTIDE SEQUENCE [LARGE SCALE GENOMIC DNA]</scope>
    <source>
        <strain evidence="2 3">FBCC735</strain>
    </source>
</reference>
<proteinExistence type="predicted"/>
<feature type="region of interest" description="Disordered" evidence="1">
    <location>
        <begin position="1152"/>
        <end position="1353"/>
    </location>
</feature>
<evidence type="ECO:0000256" key="1">
    <source>
        <dbReference type="SAM" id="MobiDB-lite"/>
    </source>
</evidence>
<dbReference type="STRING" id="154538.A0A1M2V830"/>
<sequence length="1419" mass="154197">MAGLETDPFPPQHQHHPSMADSPFSGLHRKRPSVSYVNSSIRDSRERVVQRGIKWLVVVLPPVSFAREHGNLGHTLSSGPTRRLSNGLLMPLFPTLNSQLGAIAREFSFPSISGICVYLHTTHGGLSLSPRLSDESWPILWGHLFDARSPSLPPQQLPISGQIEFDIDLSKARWYDAWLSSSRRDYVDVPQSVTPSRAQSISHWRGDSQTSINEPLEDQADAISVVQPGRTSARNIKKLSLLDRFDGASVRSVSKLVPRDESPPSQTARQANGPQSLSPIVQEDEPATAKKEFDSRVQSWRMSATAATRSPLAATGQTSLDPANMPNTMGDLPTASTSELQSELNLDDYAWSVSSAGPPDYDMESVASWDRVPSVHMDRRFEGSVCLTPSVCTSFGPDDDYFPFSPISHMSRLPSPDIAWRMLEDVPPTPSTATSWGAPLSYPPSPLSSPYAPSIDLGARCMSSRPATPSTATSWGAPLSFPPSPVMSSRAPSPDLGERGMSSMPGSPLFRREPLPAAQPYNLVYPYYNATRASSWQHVWPYTEESHAVQEQVVERQQEVRMHAFVFPPPAPRAAAGPWKQVWPYAVSSEDEVVEPAPAALGYPVLDIYPAVYPSFDIYPGLLSLDDRVLGHPAINTGAAYPIFDLYPATYPSFNIYPGLLSLDERKLGHPAVSFGAAYPIFDLYPAVYPSFDIYPAVLTVLGSEEMRVSTYTSGYPHLVIYPALSLGSVGTTTSNATISVRLEAEYPVFNIYPAVYPHCFDEIYPAATLSSLVHDVTYDGYPQSVYNIYPAVGSTSQSWLSAVIVGVRSQYPVLEIYPPVFGAPSSRTVSGIAVNLPRTYPAFDIYPAVYPWSLLTVYPEVSAHAHHELTRDDIIVKLASAYPVIDIYPAVYPHSLQSVYPALQSSPVAQPHVAPASAIRQSLSLRPSVRSTHSRKTSLKRGLPPVPPLPKNARELTPFSPVSRRPLPLARVEASVPVHLNGVYPNVCPYPPVYPYLSIYPAATSGTFPGLDMQPVATDSVFHYPHLVIYTSVYPYIEIYPGSWDHEATSIPRRRPRYTHMELRSQVLATVPATVAPVAAPIPARKRPTSTHMQLREEVIATERVSKERQLPRVIVAEPSPATPDLFSPPEPDFEIVTPIVRSAGARMTRAPFSPPEPEFEIIGAPTPVSATHRTSPVPAGQNRSRSGTLNSRPSSVLPPPRPLGARPSAPTMQSIPSPVGPSDVSPAPSPSRSLNRLSGLPAHPAANRRVSAAAPRPMSTFGPLPAVPQSGPGSSPVARRQPSMMSPLDEERSSPISSRSSQLPSPAEDWQRSHRTPSDTSPTSRLPGMTGGLSRSNTMPSRAAPRGPRSSTLISERAKLFNPANGNVAGASVAEGGSPTKLMSTLSEFPVPPRPPMPSSSARASISKLDRSKYPFA</sequence>
<feature type="compositionally biased region" description="Basic and acidic residues" evidence="1">
    <location>
        <begin position="1410"/>
        <end position="1419"/>
    </location>
</feature>
<feature type="compositionally biased region" description="Low complexity" evidence="1">
    <location>
        <begin position="1296"/>
        <end position="1308"/>
    </location>
</feature>
<feature type="compositionally biased region" description="Polar residues" evidence="1">
    <location>
        <begin position="296"/>
        <end position="308"/>
    </location>
</feature>
<dbReference type="OMA" id="THQYPPI"/>
<comment type="caution">
    <text evidence="2">The sequence shown here is derived from an EMBL/GenBank/DDBJ whole genome shotgun (WGS) entry which is preliminary data.</text>
</comment>
<gene>
    <name evidence="2" type="ORF">TRAPUB_5581</name>
</gene>
<name>A0A1M2V830_TRAPU</name>
<feature type="region of interest" description="Disordered" evidence="1">
    <location>
        <begin position="1373"/>
        <end position="1419"/>
    </location>
</feature>
<dbReference type="Proteomes" id="UP000184267">
    <property type="component" value="Unassembled WGS sequence"/>
</dbReference>
<feature type="compositionally biased region" description="Low complexity" evidence="1">
    <location>
        <begin position="463"/>
        <end position="474"/>
    </location>
</feature>
<keyword evidence="3" id="KW-1185">Reference proteome</keyword>
<organism evidence="2 3">
    <name type="scientific">Trametes pubescens</name>
    <name type="common">White-rot fungus</name>
    <dbReference type="NCBI Taxonomy" id="154538"/>
    <lineage>
        <taxon>Eukaryota</taxon>
        <taxon>Fungi</taxon>
        <taxon>Dikarya</taxon>
        <taxon>Basidiomycota</taxon>
        <taxon>Agaricomycotina</taxon>
        <taxon>Agaricomycetes</taxon>
        <taxon>Polyporales</taxon>
        <taxon>Polyporaceae</taxon>
        <taxon>Trametes</taxon>
    </lineage>
</organism>
<feature type="region of interest" description="Disordered" evidence="1">
    <location>
        <begin position="463"/>
        <end position="504"/>
    </location>
</feature>
<dbReference type="OrthoDB" id="3269353at2759"/>
<evidence type="ECO:0000313" key="3">
    <source>
        <dbReference type="Proteomes" id="UP000184267"/>
    </source>
</evidence>
<accession>A0A1M2V830</accession>
<evidence type="ECO:0000313" key="2">
    <source>
        <dbReference type="EMBL" id="OJT03759.1"/>
    </source>
</evidence>
<feature type="compositionally biased region" description="Polar residues" evidence="1">
    <location>
        <begin position="1183"/>
        <end position="1192"/>
    </location>
</feature>
<feature type="compositionally biased region" description="Polar residues" evidence="1">
    <location>
        <begin position="263"/>
        <end position="279"/>
    </location>
</feature>
<feature type="region of interest" description="Disordered" evidence="1">
    <location>
        <begin position="926"/>
        <end position="958"/>
    </location>
</feature>